<evidence type="ECO:0000313" key="2">
    <source>
        <dbReference type="Proteomes" id="UP000799444"/>
    </source>
</evidence>
<comment type="caution">
    <text evidence="1">The sequence shown here is derived from an EMBL/GenBank/DDBJ whole genome shotgun (WGS) entry which is preliminary data.</text>
</comment>
<name>A0A9P4QUT3_9PLEO</name>
<evidence type="ECO:0000313" key="1">
    <source>
        <dbReference type="EMBL" id="KAF2734147.1"/>
    </source>
</evidence>
<sequence length="89" mass="10138">MTYVLCNERRWARARASRALVGAKSKSTCRRMEIAVVHVLSVCMTKRWEEWGGRMWVNAAGVGCGTLVLDRCRTGQGRVRARRGEWRLG</sequence>
<organism evidence="1 2">
    <name type="scientific">Polyplosphaeria fusca</name>
    <dbReference type="NCBI Taxonomy" id="682080"/>
    <lineage>
        <taxon>Eukaryota</taxon>
        <taxon>Fungi</taxon>
        <taxon>Dikarya</taxon>
        <taxon>Ascomycota</taxon>
        <taxon>Pezizomycotina</taxon>
        <taxon>Dothideomycetes</taxon>
        <taxon>Pleosporomycetidae</taxon>
        <taxon>Pleosporales</taxon>
        <taxon>Tetraplosphaeriaceae</taxon>
        <taxon>Polyplosphaeria</taxon>
    </lineage>
</organism>
<dbReference type="AlphaFoldDB" id="A0A9P4QUT3"/>
<reference evidence="1" key="1">
    <citation type="journal article" date="2020" name="Stud. Mycol.">
        <title>101 Dothideomycetes genomes: a test case for predicting lifestyles and emergence of pathogens.</title>
        <authorList>
            <person name="Haridas S."/>
            <person name="Albert R."/>
            <person name="Binder M."/>
            <person name="Bloem J."/>
            <person name="Labutti K."/>
            <person name="Salamov A."/>
            <person name="Andreopoulos B."/>
            <person name="Baker S."/>
            <person name="Barry K."/>
            <person name="Bills G."/>
            <person name="Bluhm B."/>
            <person name="Cannon C."/>
            <person name="Castanera R."/>
            <person name="Culley D."/>
            <person name="Daum C."/>
            <person name="Ezra D."/>
            <person name="Gonzalez J."/>
            <person name="Henrissat B."/>
            <person name="Kuo A."/>
            <person name="Liang C."/>
            <person name="Lipzen A."/>
            <person name="Lutzoni F."/>
            <person name="Magnuson J."/>
            <person name="Mondo S."/>
            <person name="Nolan M."/>
            <person name="Ohm R."/>
            <person name="Pangilinan J."/>
            <person name="Park H.-J."/>
            <person name="Ramirez L."/>
            <person name="Alfaro M."/>
            <person name="Sun H."/>
            <person name="Tritt A."/>
            <person name="Yoshinaga Y."/>
            <person name="Zwiers L.-H."/>
            <person name="Turgeon B."/>
            <person name="Goodwin S."/>
            <person name="Spatafora J."/>
            <person name="Crous P."/>
            <person name="Grigoriev I."/>
        </authorList>
    </citation>
    <scope>NUCLEOTIDE SEQUENCE</scope>
    <source>
        <strain evidence="1">CBS 125425</strain>
    </source>
</reference>
<keyword evidence="2" id="KW-1185">Reference proteome</keyword>
<accession>A0A9P4QUT3</accession>
<protein>
    <submittedName>
        <fullName evidence="1">Uncharacterized protein</fullName>
    </submittedName>
</protein>
<proteinExistence type="predicted"/>
<gene>
    <name evidence="1" type="ORF">EJ04DRAFT_249313</name>
</gene>
<dbReference type="Proteomes" id="UP000799444">
    <property type="component" value="Unassembled WGS sequence"/>
</dbReference>
<dbReference type="EMBL" id="ML996151">
    <property type="protein sequence ID" value="KAF2734147.1"/>
    <property type="molecule type" value="Genomic_DNA"/>
</dbReference>